<accession>A0A415DX70</accession>
<dbReference type="PANTHER" id="PTHR43228">
    <property type="entry name" value="TWO-COMPONENT RESPONSE REGULATOR"/>
    <property type="match status" value="1"/>
</dbReference>
<keyword evidence="7" id="KW-1185">Reference proteome</keyword>
<dbReference type="PROSITE" id="PS50921">
    <property type="entry name" value="ANTAR"/>
    <property type="match status" value="1"/>
</dbReference>
<evidence type="ECO:0000256" key="3">
    <source>
        <dbReference type="PROSITE-ProRule" id="PRU00169"/>
    </source>
</evidence>
<dbReference type="InterPro" id="IPR008327">
    <property type="entry name" value="Sig_transdc_resp-reg_antiterm"/>
</dbReference>
<dbReference type="CDD" id="cd17536">
    <property type="entry name" value="REC_YesN-like"/>
    <property type="match status" value="1"/>
</dbReference>
<dbReference type="PROSITE" id="PS50110">
    <property type="entry name" value="RESPONSE_REGULATORY"/>
    <property type="match status" value="1"/>
</dbReference>
<evidence type="ECO:0000256" key="1">
    <source>
        <dbReference type="ARBA" id="ARBA00018672"/>
    </source>
</evidence>
<dbReference type="Gene3D" id="1.10.10.10">
    <property type="entry name" value="Winged helix-like DNA-binding domain superfamily/Winged helix DNA-binding domain"/>
    <property type="match status" value="1"/>
</dbReference>
<dbReference type="Pfam" id="PF00072">
    <property type="entry name" value="Response_reg"/>
    <property type="match status" value="1"/>
</dbReference>
<dbReference type="AlphaFoldDB" id="A0A415DX70"/>
<dbReference type="InterPro" id="IPR005561">
    <property type="entry name" value="ANTAR"/>
</dbReference>
<dbReference type="GO" id="GO:0000160">
    <property type="term" value="P:phosphorelay signal transduction system"/>
    <property type="evidence" value="ECO:0007669"/>
    <property type="project" value="InterPro"/>
</dbReference>
<feature type="modified residue" description="4-aspartylphosphate" evidence="3">
    <location>
        <position position="52"/>
    </location>
</feature>
<gene>
    <name evidence="6" type="ORF">DW099_15970</name>
</gene>
<dbReference type="SMART" id="SM00448">
    <property type="entry name" value="REC"/>
    <property type="match status" value="1"/>
</dbReference>
<dbReference type="GO" id="GO:0003723">
    <property type="term" value="F:RNA binding"/>
    <property type="evidence" value="ECO:0007669"/>
    <property type="project" value="InterPro"/>
</dbReference>
<dbReference type="InterPro" id="IPR036388">
    <property type="entry name" value="WH-like_DNA-bd_sf"/>
</dbReference>
<dbReference type="PANTHER" id="PTHR43228:SF22">
    <property type="entry name" value="HISTIDINE KINASE_RESPONSE REGULATOR HYBRID PROTEIN"/>
    <property type="match status" value="1"/>
</dbReference>
<evidence type="ECO:0000256" key="2">
    <source>
        <dbReference type="ARBA" id="ARBA00024867"/>
    </source>
</evidence>
<dbReference type="Proteomes" id="UP000284841">
    <property type="component" value="Unassembled WGS sequence"/>
</dbReference>
<feature type="domain" description="Response regulatory" evidence="4">
    <location>
        <begin position="2"/>
        <end position="117"/>
    </location>
</feature>
<reference evidence="6 7" key="1">
    <citation type="submission" date="2018-08" db="EMBL/GenBank/DDBJ databases">
        <title>A genome reference for cultivated species of the human gut microbiota.</title>
        <authorList>
            <person name="Zou Y."/>
            <person name="Xue W."/>
            <person name="Luo G."/>
        </authorList>
    </citation>
    <scope>NUCLEOTIDE SEQUENCE [LARGE SCALE GENOMIC DNA]</scope>
    <source>
        <strain evidence="6 7">AM07-24</strain>
    </source>
</reference>
<name>A0A415DX70_9FIRM</name>
<dbReference type="STRING" id="1776384.GCA_900086585_00201"/>
<evidence type="ECO:0000313" key="7">
    <source>
        <dbReference type="Proteomes" id="UP000284841"/>
    </source>
</evidence>
<dbReference type="PIRSF" id="PIRSF036382">
    <property type="entry name" value="RR_antiterm"/>
    <property type="match status" value="1"/>
</dbReference>
<dbReference type="InterPro" id="IPR052048">
    <property type="entry name" value="ST_Response_Regulator"/>
</dbReference>
<keyword evidence="3" id="KW-0597">Phosphoprotein</keyword>
<dbReference type="EMBL" id="QRMS01000005">
    <property type="protein sequence ID" value="RHJ85194.1"/>
    <property type="molecule type" value="Genomic_DNA"/>
</dbReference>
<dbReference type="Pfam" id="PF03861">
    <property type="entry name" value="ANTAR"/>
    <property type="match status" value="1"/>
</dbReference>
<evidence type="ECO:0000259" key="4">
    <source>
        <dbReference type="PROSITE" id="PS50110"/>
    </source>
</evidence>
<dbReference type="OrthoDB" id="9808843at2"/>
<dbReference type="Gene3D" id="3.40.50.2300">
    <property type="match status" value="1"/>
</dbReference>
<dbReference type="GeneID" id="83002629"/>
<comment type="function">
    <text evidence="2">May play the central regulatory role in sporulation. It may be an element of the effector pathway responsible for the activation of sporulation genes in response to nutritional stress. Spo0A may act in concert with spo0H (a sigma factor) to control the expression of some genes that are critical to the sporulation process.</text>
</comment>
<evidence type="ECO:0000313" key="6">
    <source>
        <dbReference type="EMBL" id="RHJ85194.1"/>
    </source>
</evidence>
<dbReference type="InterPro" id="IPR011006">
    <property type="entry name" value="CheY-like_superfamily"/>
</dbReference>
<evidence type="ECO:0000259" key="5">
    <source>
        <dbReference type="PROSITE" id="PS50921"/>
    </source>
</evidence>
<feature type="domain" description="ANTAR" evidence="5">
    <location>
        <begin position="123"/>
        <end position="184"/>
    </location>
</feature>
<dbReference type="SMART" id="SM01012">
    <property type="entry name" value="ANTAR"/>
    <property type="match status" value="1"/>
</dbReference>
<dbReference type="SUPFAM" id="SSF52172">
    <property type="entry name" value="CheY-like"/>
    <property type="match status" value="1"/>
</dbReference>
<sequence>MRVVLADDEPIIVMNLKEVLEDSGYEIVGTASNGFAAIDLCKEYHPDILIIDIRMPGLDGLQTAKFVHEGGYVDTIVIESAFDDEEFVQKAGKYGVSAFMVKPIDSKTLVSTLKVATARSKELSSLRSEVVEVNKNMETRKKIERAKGLIMDKLRLSEQEAYNYIRGISKENNISMEFVAEILLSCQLDENDDRR</sequence>
<protein>
    <recommendedName>
        <fullName evidence="1">Stage 0 sporulation protein A homolog</fullName>
    </recommendedName>
</protein>
<dbReference type="RefSeq" id="WP_067532611.1">
    <property type="nucleotide sequence ID" value="NZ_AP025567.1"/>
</dbReference>
<dbReference type="InterPro" id="IPR001789">
    <property type="entry name" value="Sig_transdc_resp-reg_receiver"/>
</dbReference>
<comment type="caution">
    <text evidence="6">The sequence shown here is derived from an EMBL/GenBank/DDBJ whole genome shotgun (WGS) entry which is preliminary data.</text>
</comment>
<organism evidence="6 7">
    <name type="scientific">Emergencia timonensis</name>
    <dbReference type="NCBI Taxonomy" id="1776384"/>
    <lineage>
        <taxon>Bacteria</taxon>
        <taxon>Bacillati</taxon>
        <taxon>Bacillota</taxon>
        <taxon>Clostridia</taxon>
        <taxon>Peptostreptococcales</taxon>
        <taxon>Anaerovoracaceae</taxon>
        <taxon>Emergencia</taxon>
    </lineage>
</organism>
<proteinExistence type="predicted"/>